<protein>
    <submittedName>
        <fullName evidence="2">Uncharacterized protein</fullName>
    </submittedName>
</protein>
<feature type="signal peptide" evidence="1">
    <location>
        <begin position="1"/>
        <end position="20"/>
    </location>
</feature>
<sequence length="89" mass="9673">MINNKKIFCIVAMLVLPFHAKSWVVVSESMEGDGTVVFYEVNCDSGLVISISADIKESTYFDTEGNTHDSLDDAISRSCSGDNLTDGSM</sequence>
<organism evidence="2 3">
    <name type="scientific">Veronia nyctiphanis</name>
    <dbReference type="NCBI Taxonomy" id="1278244"/>
    <lineage>
        <taxon>Bacteria</taxon>
        <taxon>Pseudomonadati</taxon>
        <taxon>Pseudomonadota</taxon>
        <taxon>Gammaproteobacteria</taxon>
        <taxon>Vibrionales</taxon>
        <taxon>Vibrionaceae</taxon>
        <taxon>Veronia</taxon>
    </lineage>
</organism>
<name>A0A4Q0YZC2_9GAMM</name>
<feature type="chain" id="PRO_5020585097" evidence="1">
    <location>
        <begin position="21"/>
        <end position="89"/>
    </location>
</feature>
<keyword evidence="1" id="KW-0732">Signal</keyword>
<dbReference type="Proteomes" id="UP000290287">
    <property type="component" value="Unassembled WGS sequence"/>
</dbReference>
<evidence type="ECO:0000313" key="2">
    <source>
        <dbReference type="EMBL" id="RXJ74481.1"/>
    </source>
</evidence>
<evidence type="ECO:0000256" key="1">
    <source>
        <dbReference type="SAM" id="SignalP"/>
    </source>
</evidence>
<reference evidence="2 3" key="1">
    <citation type="submission" date="2017-10" db="EMBL/GenBank/DDBJ databases">
        <title>Nyctiphanis sp. nov., isolated from the stomach of the euphausiid Nyctiphanes simplex (Hansen, 1911) in the Gulf of California.</title>
        <authorList>
            <person name="Gomez-Gil B."/>
            <person name="Aguilar-Mendez M."/>
            <person name="Lopez-Cortes A."/>
            <person name="Gomez-Gutierrez J."/>
            <person name="Roque A."/>
            <person name="Lang E."/>
            <person name="Gonzalez-Castillo A."/>
        </authorList>
    </citation>
    <scope>NUCLEOTIDE SEQUENCE [LARGE SCALE GENOMIC DNA]</scope>
    <source>
        <strain evidence="2 3">CAIM 600</strain>
    </source>
</reference>
<gene>
    <name evidence="2" type="ORF">CS022_02515</name>
</gene>
<dbReference type="AlphaFoldDB" id="A0A4Q0YZC2"/>
<proteinExistence type="predicted"/>
<dbReference type="RefSeq" id="WP_129120951.1">
    <property type="nucleotide sequence ID" value="NZ_PEIB01000002.1"/>
</dbReference>
<accession>A0A4Q0YZC2</accession>
<dbReference type="OrthoDB" id="9933578at2"/>
<comment type="caution">
    <text evidence="2">The sequence shown here is derived from an EMBL/GenBank/DDBJ whole genome shotgun (WGS) entry which is preliminary data.</text>
</comment>
<keyword evidence="3" id="KW-1185">Reference proteome</keyword>
<dbReference type="EMBL" id="PEIB01000002">
    <property type="protein sequence ID" value="RXJ74481.1"/>
    <property type="molecule type" value="Genomic_DNA"/>
</dbReference>
<evidence type="ECO:0000313" key="3">
    <source>
        <dbReference type="Proteomes" id="UP000290287"/>
    </source>
</evidence>